<dbReference type="InterPro" id="IPR016181">
    <property type="entry name" value="Acyl_CoA_acyltransferase"/>
</dbReference>
<keyword evidence="2" id="KW-0689">Ribosomal protein</keyword>
<dbReference type="STRING" id="471855.Shel_17840"/>
<dbReference type="AlphaFoldDB" id="C7N7B8"/>
<evidence type="ECO:0000313" key="3">
    <source>
        <dbReference type="Proteomes" id="UP000002026"/>
    </source>
</evidence>
<dbReference type="PROSITE" id="PS51186">
    <property type="entry name" value="GNAT"/>
    <property type="match status" value="1"/>
</dbReference>
<keyword evidence="2" id="KW-0808">Transferase</keyword>
<organism evidence="2 3">
    <name type="scientific">Slackia heliotrinireducens (strain ATCC 29202 / DSM 20476 / NCTC 11029 / RHS 1)</name>
    <name type="common">Peptococcus heliotrinreducens</name>
    <dbReference type="NCBI Taxonomy" id="471855"/>
    <lineage>
        <taxon>Bacteria</taxon>
        <taxon>Bacillati</taxon>
        <taxon>Actinomycetota</taxon>
        <taxon>Coriobacteriia</taxon>
        <taxon>Eggerthellales</taxon>
        <taxon>Eggerthellaceae</taxon>
        <taxon>Slackia</taxon>
    </lineage>
</organism>
<evidence type="ECO:0000313" key="2">
    <source>
        <dbReference type="EMBL" id="ACV22803.1"/>
    </source>
</evidence>
<dbReference type="GO" id="GO:0016747">
    <property type="term" value="F:acyltransferase activity, transferring groups other than amino-acyl groups"/>
    <property type="evidence" value="ECO:0007669"/>
    <property type="project" value="InterPro"/>
</dbReference>
<name>C7N7B8_SLAHD</name>
<feature type="domain" description="N-acetyltransferase" evidence="1">
    <location>
        <begin position="5"/>
        <end position="178"/>
    </location>
</feature>
<gene>
    <name evidence="2" type="ordered locus">Shel_17840</name>
</gene>
<dbReference type="eggNOG" id="COG0456">
    <property type="taxonomic scope" value="Bacteria"/>
</dbReference>
<dbReference type="KEGG" id="shi:Shel_17840"/>
<dbReference type="InterPro" id="IPR000182">
    <property type="entry name" value="GNAT_dom"/>
</dbReference>
<dbReference type="GO" id="GO:0005840">
    <property type="term" value="C:ribosome"/>
    <property type="evidence" value="ECO:0007669"/>
    <property type="project" value="UniProtKB-KW"/>
</dbReference>
<sequence>MSKDVSFRKATMDDLDRISEIYEMIHDLEEQGKITVGWIRGVYPTRDTAQAAIRADEMFVEEFDGRIVASGKINQSQENSYAGGDWRYDVPNDQVMVLHTLTVAPDEGKHGFGTRFAAFYEQYALDHGCPYLRIDTNARNARARALYAKLGYTEVGIVPTVFNNIPDVQLVLLEKKAVAER</sequence>
<dbReference type="Proteomes" id="UP000002026">
    <property type="component" value="Chromosome"/>
</dbReference>
<dbReference type="Gene3D" id="3.40.630.30">
    <property type="match status" value="1"/>
</dbReference>
<dbReference type="EMBL" id="CP001684">
    <property type="protein sequence ID" value="ACV22803.1"/>
    <property type="molecule type" value="Genomic_DNA"/>
</dbReference>
<reference evidence="2 3" key="1">
    <citation type="journal article" date="2009" name="Stand. Genomic Sci.">
        <title>Complete genome sequence of Slackia heliotrinireducens type strain (RHS 1).</title>
        <authorList>
            <person name="Pukall R."/>
            <person name="Lapidus A."/>
            <person name="Nolan M."/>
            <person name="Copeland A."/>
            <person name="Glavina Del Rio T."/>
            <person name="Lucas S."/>
            <person name="Chen F."/>
            <person name="Tice H."/>
            <person name="Cheng J.F."/>
            <person name="Chertkov O."/>
            <person name="Bruce D."/>
            <person name="Goodwin L."/>
            <person name="Kuske C."/>
            <person name="Brettin T."/>
            <person name="Detter J.C."/>
            <person name="Han C."/>
            <person name="Pitluck S."/>
            <person name="Pati A."/>
            <person name="Mavrommatis K."/>
            <person name="Ivanova N."/>
            <person name="Ovchinnikova G."/>
            <person name="Chen A."/>
            <person name="Palaniappan K."/>
            <person name="Schneider S."/>
            <person name="Rohde M."/>
            <person name="Chain P."/>
            <person name="D'haeseleer P."/>
            <person name="Goker M."/>
            <person name="Bristow J."/>
            <person name="Eisen J.A."/>
            <person name="Markowitz V."/>
            <person name="Kyrpides N.C."/>
            <person name="Klenk H.P."/>
            <person name="Hugenholtz P."/>
        </authorList>
    </citation>
    <scope>NUCLEOTIDE SEQUENCE [LARGE SCALE GENOMIC DNA]</scope>
    <source>
        <strain evidence="3">ATCC 29202 / DSM 20476 / NCTC 11029 / RHS 1</strain>
    </source>
</reference>
<dbReference type="Pfam" id="PF00583">
    <property type="entry name" value="Acetyltransf_1"/>
    <property type="match status" value="1"/>
</dbReference>
<protein>
    <submittedName>
        <fullName evidence="2">Acetyltransferase, ribosomal protein N-acetylase</fullName>
    </submittedName>
</protein>
<dbReference type="RefSeq" id="WP_012798905.1">
    <property type="nucleotide sequence ID" value="NC_013165.1"/>
</dbReference>
<keyword evidence="2" id="KW-0687">Ribonucleoprotein</keyword>
<accession>C7N7B8</accession>
<proteinExistence type="predicted"/>
<keyword evidence="3" id="KW-1185">Reference proteome</keyword>
<dbReference type="SUPFAM" id="SSF55729">
    <property type="entry name" value="Acyl-CoA N-acyltransferases (Nat)"/>
    <property type="match status" value="1"/>
</dbReference>
<evidence type="ECO:0000259" key="1">
    <source>
        <dbReference type="PROSITE" id="PS51186"/>
    </source>
</evidence>
<dbReference type="CDD" id="cd04301">
    <property type="entry name" value="NAT_SF"/>
    <property type="match status" value="1"/>
</dbReference>
<dbReference type="HOGENOM" id="CLU_013985_13_2_11"/>